<dbReference type="Proteomes" id="UP000321393">
    <property type="component" value="Unassembled WGS sequence"/>
</dbReference>
<dbReference type="AlphaFoldDB" id="A0A5A7TCB0"/>
<comment type="caution">
    <text evidence="1">The sequence shown here is derived from an EMBL/GenBank/DDBJ whole genome shotgun (WGS) entry which is preliminary data.</text>
</comment>
<proteinExistence type="predicted"/>
<dbReference type="OrthoDB" id="10262475at2759"/>
<dbReference type="EMBL" id="SSTE01018569">
    <property type="protein sequence ID" value="KAA0038919.1"/>
    <property type="molecule type" value="Genomic_DNA"/>
</dbReference>
<name>A0A5A7TCB0_CUCMM</name>
<reference evidence="1 2" key="1">
    <citation type="submission" date="2019-08" db="EMBL/GenBank/DDBJ databases">
        <title>Draft genome sequences of two oriental melons (Cucumis melo L. var makuwa).</title>
        <authorList>
            <person name="Kwon S.-Y."/>
        </authorList>
    </citation>
    <scope>NUCLEOTIDE SEQUENCE [LARGE SCALE GENOMIC DNA]</scope>
    <source>
        <strain evidence="2">cv. SW 3</strain>
        <tissue evidence="1">Leaf</tissue>
    </source>
</reference>
<evidence type="ECO:0000313" key="2">
    <source>
        <dbReference type="Proteomes" id="UP000321393"/>
    </source>
</evidence>
<dbReference type="STRING" id="1194695.A0A5A7TCB0"/>
<gene>
    <name evidence="1" type="ORF">E6C27_scaffold1170G00890</name>
</gene>
<evidence type="ECO:0000313" key="1">
    <source>
        <dbReference type="EMBL" id="KAA0038919.1"/>
    </source>
</evidence>
<protein>
    <submittedName>
        <fullName evidence="1">Mitotic checkpoint protein BUB3.3 isoform X2</fullName>
    </submittedName>
</protein>
<organism evidence="1 2">
    <name type="scientific">Cucumis melo var. makuwa</name>
    <name type="common">Oriental melon</name>
    <dbReference type="NCBI Taxonomy" id="1194695"/>
    <lineage>
        <taxon>Eukaryota</taxon>
        <taxon>Viridiplantae</taxon>
        <taxon>Streptophyta</taxon>
        <taxon>Embryophyta</taxon>
        <taxon>Tracheophyta</taxon>
        <taxon>Spermatophyta</taxon>
        <taxon>Magnoliopsida</taxon>
        <taxon>eudicotyledons</taxon>
        <taxon>Gunneridae</taxon>
        <taxon>Pentapetalae</taxon>
        <taxon>rosids</taxon>
        <taxon>fabids</taxon>
        <taxon>Cucurbitales</taxon>
        <taxon>Cucurbitaceae</taxon>
        <taxon>Benincaseae</taxon>
        <taxon>Cucumis</taxon>
    </lineage>
</organism>
<accession>A0A5A7TCB0</accession>
<sequence>MYCDQCNQGPNCGYLSYRGICVKIVNTLFLGRSTSSSSIKYKFVKLQSISSRLSTVKVLRKSGPKLFSVLCLLLLLSSNSHLRFEESTVSETGVSLTIEIKTGESREIVISLLSVPNVGFPAPPPFPYSNKEEWKKEVGIEPDVNRTRNLLIWSQTRYHCATDPLHILRLHDVDKSTLRLEVSSGTAMLDCCFQDESLAFNAASDGCINYAIQMLYLLVNAAFESTIAFLFNDCSLFTLRTFL</sequence>